<feature type="coiled-coil region" evidence="1">
    <location>
        <begin position="585"/>
        <end position="628"/>
    </location>
</feature>
<keyword evidence="1" id="KW-0175">Coiled coil</keyword>
<reference evidence="2" key="1">
    <citation type="submission" date="2019-12" db="EMBL/GenBank/DDBJ databases">
        <title>Genome reconstruction of White Spot Syndrome Virus (WSSV) from archival Davidson-fixed paraffin embedded shrimp (Penaeus vannamei) tissue.</title>
        <authorList>
            <person name="Cruz-Flores R."/>
            <person name="Hung Nam M."/>
            <person name="Aranguren Caroa L.F."/>
            <person name="Kanrar S."/>
            <person name="Dhar A.K."/>
        </authorList>
    </citation>
    <scope>NUCLEOTIDE SEQUENCE</scope>
    <source>
        <strain evidence="2">CN_95_DFPE</strain>
    </source>
</reference>
<proteinExistence type="predicted"/>
<dbReference type="EMBL" id="MN840357">
    <property type="protein sequence ID" value="QHB92434.1"/>
    <property type="molecule type" value="Genomic_DNA"/>
</dbReference>
<evidence type="ECO:0000313" key="2">
    <source>
        <dbReference type="EMBL" id="QHB92434.1"/>
    </source>
</evidence>
<name>A0A6B9MHW4_9VIRU</name>
<evidence type="ECO:0000256" key="1">
    <source>
        <dbReference type="SAM" id="Coils"/>
    </source>
</evidence>
<organism evidence="2">
    <name type="scientific">White spot syndrome virus</name>
    <dbReference type="NCBI Taxonomy" id="342409"/>
    <lineage>
        <taxon>Viruses</taxon>
        <taxon>Viruses incertae sedis</taxon>
        <taxon>Naldaviricetes</taxon>
        <taxon>Nimaviridae</taxon>
        <taxon>Whispovirus</taxon>
    </lineage>
</organism>
<protein>
    <recommendedName>
        <fullName evidence="3">Wsv249</fullName>
    </recommendedName>
</protein>
<evidence type="ECO:0008006" key="3">
    <source>
        <dbReference type="Google" id="ProtNLM"/>
    </source>
</evidence>
<accession>A0A6B9MHW4</accession>
<sequence>MAAAAVSGEGRISADLLLLEQLTPDGDVIRYDSEQYTKPRKIFGDKSVIETIGHFLIHNHNQGESYQIASSVLEKFPALLNCIWNGESGGMALWKALYRAKKYRLLNSLLVHKIKNWPSVAVIPIYGSVCDREERPIIMSEIIDKETLQTICKSDIRSLLGMMNAKHGTLGGNFLHFYARSTKPFENFQYEAMGANAVLMAAEAIYDGFRDHGLNPSEYTFPGLESADVYGNNPVEIAISGDDDNMLLNLICNYGVSYEKTRGRVNRSLLDFLKMNTASKCLSVLKFVEKHFKIESNTPKGEFEEKAETCVNCLDRNNVLTKGSEQESYKLSCGHFLHVKCLRNICIVSQHLRCEKCLKRFDESILRKCTPNLNWWLTMPAGAGNEEEICFMRNKKLVDDFRKLLSPVSIPHFFKNSRQRNLDMLCPYSDHTIIPNKEDPKKNEDGNRVRVNHTAISEKQNKEEEDARIKRVAVRTFTAIREKQNKEEEDARIKRAVDMAVAAINEKNKEEEDARIKRAVDMAVAAINENNKEEEDARIKRAVDMAVAATNEKNKKEEDARIKRAVDMAVAAINENNKEEEDARIKRAVDMAVAATNEKNKKEEDARIKRAVDMAVAATNEKNKKEEDARIKRIIDLTVDMRIQRIVDMAIAAATKKDKKEEEKRTKREQELRADLRRAMDMVNEVQKKLEDMELEKGCNKDEAKNTSNVVSSSSVVAYSKEIVPCLGNNNNAVIGMTSTNYSANNTKNNVFGSPHKFSFNDASRFSNIVETPKMSFNFSFKT</sequence>
<feature type="coiled-coil region" evidence="1">
    <location>
        <begin position="653"/>
        <end position="703"/>
    </location>
</feature>